<proteinExistence type="predicted"/>
<dbReference type="EMBL" id="ASGP02000001">
    <property type="protein sequence ID" value="KAH9528097.1"/>
    <property type="molecule type" value="Genomic_DNA"/>
</dbReference>
<keyword evidence="2" id="KW-1185">Reference proteome</keyword>
<organism evidence="1 2">
    <name type="scientific">Dermatophagoides farinae</name>
    <name type="common">American house dust mite</name>
    <dbReference type="NCBI Taxonomy" id="6954"/>
    <lineage>
        <taxon>Eukaryota</taxon>
        <taxon>Metazoa</taxon>
        <taxon>Ecdysozoa</taxon>
        <taxon>Arthropoda</taxon>
        <taxon>Chelicerata</taxon>
        <taxon>Arachnida</taxon>
        <taxon>Acari</taxon>
        <taxon>Acariformes</taxon>
        <taxon>Sarcoptiformes</taxon>
        <taxon>Astigmata</taxon>
        <taxon>Psoroptidia</taxon>
        <taxon>Analgoidea</taxon>
        <taxon>Pyroglyphidae</taxon>
        <taxon>Dermatophagoidinae</taxon>
        <taxon>Dermatophagoides</taxon>
    </lineage>
</organism>
<dbReference type="Proteomes" id="UP000790347">
    <property type="component" value="Unassembled WGS sequence"/>
</dbReference>
<comment type="caution">
    <text evidence="1">The sequence shown here is derived from an EMBL/GenBank/DDBJ whole genome shotgun (WGS) entry which is preliminary data.</text>
</comment>
<name>A0A922I9W0_DERFA</name>
<sequence length="64" mass="7540">MNRAREKVQYLVLNRKKIEIKKNILTPFLWLIMANSRESIYYNLFHMNFQTAISNGHPGIASLC</sequence>
<reference evidence="1" key="1">
    <citation type="submission" date="2013-05" db="EMBL/GenBank/DDBJ databases">
        <authorList>
            <person name="Yim A.K.Y."/>
            <person name="Chan T.F."/>
            <person name="Ji K.M."/>
            <person name="Liu X.Y."/>
            <person name="Zhou J.W."/>
            <person name="Li R.Q."/>
            <person name="Yang K.Y."/>
            <person name="Li J."/>
            <person name="Li M."/>
            <person name="Law P.T.W."/>
            <person name="Wu Y.L."/>
            <person name="Cai Z.L."/>
            <person name="Qin H."/>
            <person name="Bao Y."/>
            <person name="Leung R.K.K."/>
            <person name="Ng P.K.S."/>
            <person name="Zou J."/>
            <person name="Zhong X.J."/>
            <person name="Ran P.X."/>
            <person name="Zhong N.S."/>
            <person name="Liu Z.G."/>
            <person name="Tsui S.K.W."/>
        </authorList>
    </citation>
    <scope>NUCLEOTIDE SEQUENCE</scope>
    <source>
        <strain evidence="1">Derf</strain>
        <tissue evidence="1">Whole organism</tissue>
    </source>
</reference>
<dbReference type="AlphaFoldDB" id="A0A922I9W0"/>
<reference evidence="1" key="2">
    <citation type="journal article" date="2022" name="Res Sq">
        <title>Comparative Genomics Reveals Insights into the Divergent Evolution of Astigmatic Mites and Household Pest Adaptations.</title>
        <authorList>
            <person name="Xiong Q."/>
            <person name="Wan A.T.-Y."/>
            <person name="Liu X.-Y."/>
            <person name="Fung C.S.-H."/>
            <person name="Xiao X."/>
            <person name="Malainual N."/>
            <person name="Hou J."/>
            <person name="Wang L."/>
            <person name="Wang M."/>
            <person name="Yang K."/>
            <person name="Cui Y."/>
            <person name="Leung E."/>
            <person name="Nong W."/>
            <person name="Shin S.-K."/>
            <person name="Au S."/>
            <person name="Jeong K.Y."/>
            <person name="Chew F.T."/>
            <person name="Hui J."/>
            <person name="Leung T.F."/>
            <person name="Tungtrongchitr A."/>
            <person name="Zhong N."/>
            <person name="Liu Z."/>
            <person name="Tsui S."/>
        </authorList>
    </citation>
    <scope>NUCLEOTIDE SEQUENCE</scope>
    <source>
        <strain evidence="1">Derf</strain>
        <tissue evidence="1">Whole organism</tissue>
    </source>
</reference>
<accession>A0A922I9W0</accession>
<gene>
    <name evidence="1" type="ORF">DERF_002068</name>
</gene>
<evidence type="ECO:0000313" key="2">
    <source>
        <dbReference type="Proteomes" id="UP000790347"/>
    </source>
</evidence>
<protein>
    <submittedName>
        <fullName evidence="1">Uncharacterized protein</fullName>
    </submittedName>
</protein>
<evidence type="ECO:0000313" key="1">
    <source>
        <dbReference type="EMBL" id="KAH9528097.1"/>
    </source>
</evidence>